<comment type="caution">
    <text evidence="5">The sequence shown here is derived from an EMBL/GenBank/DDBJ whole genome shotgun (WGS) entry which is preliminary data.</text>
</comment>
<keyword evidence="3 5" id="KW-0378">Hydrolase</keyword>
<name>A0ABD5ENV5_9ACTN</name>
<dbReference type="PANTHER" id="PTHR34876">
    <property type="match status" value="1"/>
</dbReference>
<evidence type="ECO:0000256" key="2">
    <source>
        <dbReference type="PIRSR" id="PIRSR001100-2"/>
    </source>
</evidence>
<evidence type="ECO:0000313" key="6">
    <source>
        <dbReference type="Proteomes" id="UP001183535"/>
    </source>
</evidence>
<dbReference type="Proteomes" id="UP001183535">
    <property type="component" value="Unassembled WGS sequence"/>
</dbReference>
<dbReference type="SUPFAM" id="SSF51989">
    <property type="entry name" value="Glycosyl hydrolases family 6, cellulases"/>
    <property type="match status" value="1"/>
</dbReference>
<protein>
    <recommendedName>
        <fullName evidence="3">Glucanase</fullName>
        <ecNumber evidence="3">3.2.1.-</ecNumber>
    </recommendedName>
</protein>
<dbReference type="RefSeq" id="WP_256089434.1">
    <property type="nucleotide sequence ID" value="NZ_JAVRES010000003.1"/>
</dbReference>
<dbReference type="Pfam" id="PF01341">
    <property type="entry name" value="Glyco_hydro_6"/>
    <property type="match status" value="1"/>
</dbReference>
<feature type="active site" description="Proton acceptor" evidence="1">
    <location>
        <position position="357"/>
    </location>
</feature>
<dbReference type="InterPro" id="IPR036434">
    <property type="entry name" value="Beta_cellobiohydrolase_sf"/>
</dbReference>
<accession>A0ABD5ENV5</accession>
<feature type="binding site" evidence="2">
    <location>
        <position position="251"/>
    </location>
    <ligand>
        <name>substrate</name>
    </ligand>
</feature>
<gene>
    <name evidence="5" type="ORF">RM877_12060</name>
</gene>
<keyword evidence="3" id="KW-0732">Signal</keyword>
<evidence type="ECO:0000313" key="5">
    <source>
        <dbReference type="EMBL" id="MDT0435414.1"/>
    </source>
</evidence>
<evidence type="ECO:0000256" key="4">
    <source>
        <dbReference type="SAM" id="MobiDB-lite"/>
    </source>
</evidence>
<organism evidence="5 6">
    <name type="scientific">Streptomyces doudnae</name>
    <dbReference type="NCBI Taxonomy" id="3075536"/>
    <lineage>
        <taxon>Bacteria</taxon>
        <taxon>Bacillati</taxon>
        <taxon>Actinomycetota</taxon>
        <taxon>Actinomycetes</taxon>
        <taxon>Kitasatosporales</taxon>
        <taxon>Streptomycetaceae</taxon>
        <taxon>Streptomyces</taxon>
    </lineage>
</organism>
<keyword evidence="3" id="KW-0624">Polysaccharide degradation</keyword>
<dbReference type="GO" id="GO:0016798">
    <property type="term" value="F:hydrolase activity, acting on glycosyl bonds"/>
    <property type="evidence" value="ECO:0007669"/>
    <property type="project" value="UniProtKB-KW"/>
</dbReference>
<keyword evidence="3" id="KW-0136">Cellulose degradation</keyword>
<feature type="chain" id="PRO_5044525730" description="Glucanase" evidence="3">
    <location>
        <begin position="49"/>
        <end position="386"/>
    </location>
</feature>
<dbReference type="PANTHER" id="PTHR34876:SF4">
    <property type="entry name" value="1,4-BETA-D-GLUCAN CELLOBIOHYDROLASE C-RELATED"/>
    <property type="match status" value="1"/>
</dbReference>
<keyword evidence="3" id="KW-0326">Glycosidase</keyword>
<sequence length="386" mass="39885">MDSFSPPPWPSRPRRPLPVTPGTAVRALLAALLTGACCAAVAPGPATATTGTAGTRPATTGTAGREPVTGRTAGMRPVAGGTVGREPVADDGGPLWTDPDSDAARQAAGWRAAGRTADAALLDRIADRPQAEWIHGPDPAPTVRARTTAAARAGRLAVLVAYYVPDRDCGQYSEGGAPNAAAYRAWVDAFAAALGDRGAYVVVEPDAVAQVVAGCTRVTAAERYALLAYAVDRLKSRAHTRVYLDAGNSAWIPEAWRLVDGLKASGAGRADGVALNVSNFQTDAASSAYGEWLSKDLGGIHYVIDSSRNGNGPAAGASGTDAWCNPAGRALGTPPTTRTGSARLDAYLWIKRPGESDGTCRGGPAAGRWWPEYALELARNAHESAH</sequence>
<feature type="region of interest" description="Disordered" evidence="4">
    <location>
        <begin position="45"/>
        <end position="110"/>
    </location>
</feature>
<dbReference type="EMBL" id="JAVRES010000003">
    <property type="protein sequence ID" value="MDT0435414.1"/>
    <property type="molecule type" value="Genomic_DNA"/>
</dbReference>
<reference evidence="6" key="1">
    <citation type="submission" date="2023-07" db="EMBL/GenBank/DDBJ databases">
        <title>30 novel species of actinomycetes from the DSMZ collection.</title>
        <authorList>
            <person name="Nouioui I."/>
        </authorList>
    </citation>
    <scope>NUCLEOTIDE SEQUENCE [LARGE SCALE GENOMIC DNA]</scope>
    <source>
        <strain evidence="6">DSM 41981</strain>
    </source>
</reference>
<feature type="signal peptide" evidence="3">
    <location>
        <begin position="1"/>
        <end position="48"/>
    </location>
</feature>
<dbReference type="PRINTS" id="PR00733">
    <property type="entry name" value="GLHYDRLASE6"/>
</dbReference>
<feature type="binding site" evidence="2">
    <location>
        <position position="351"/>
    </location>
    <ligand>
        <name>substrate</name>
    </ligand>
</feature>
<evidence type="ECO:0000256" key="1">
    <source>
        <dbReference type="PIRSR" id="PIRSR001100-1"/>
    </source>
</evidence>
<dbReference type="GO" id="GO:0030245">
    <property type="term" value="P:cellulose catabolic process"/>
    <property type="evidence" value="ECO:0007669"/>
    <property type="project" value="UniProtKB-KW"/>
</dbReference>
<dbReference type="InterPro" id="IPR016288">
    <property type="entry name" value="Beta_cellobiohydrolase"/>
</dbReference>
<keyword evidence="6" id="KW-1185">Reference proteome</keyword>
<evidence type="ECO:0000256" key="3">
    <source>
        <dbReference type="RuleBase" id="RU361186"/>
    </source>
</evidence>
<feature type="binding site" evidence="2">
    <location>
        <position position="133"/>
    </location>
    <ligand>
        <name>substrate</name>
    </ligand>
</feature>
<feature type="binding site" evidence="2">
    <location>
        <position position="279"/>
    </location>
    <ligand>
        <name>substrate</name>
    </ligand>
</feature>
<dbReference type="EC" id="3.2.1.-" evidence="3"/>
<comment type="similarity">
    <text evidence="3">Belongs to the glycosyl hydrolase family 6.</text>
</comment>
<dbReference type="PIRSF" id="PIRSF001100">
    <property type="entry name" value="Beta_cellobiohydrolase"/>
    <property type="match status" value="1"/>
</dbReference>
<dbReference type="AlphaFoldDB" id="A0ABD5ENV5"/>
<feature type="compositionally biased region" description="Low complexity" evidence="4">
    <location>
        <begin position="45"/>
        <end position="65"/>
    </location>
</feature>
<dbReference type="Gene3D" id="3.20.20.40">
    <property type="entry name" value="1, 4-beta cellobiohydrolase"/>
    <property type="match status" value="1"/>
</dbReference>
<feature type="binding site" evidence="2">
    <location>
        <position position="355"/>
    </location>
    <ligand>
        <name>substrate</name>
    </ligand>
</feature>
<keyword evidence="3" id="KW-0119">Carbohydrate metabolism</keyword>
<feature type="active site" description="Proton donor" evidence="1">
    <location>
        <position position="206"/>
    </location>
</feature>
<proteinExistence type="inferred from homology"/>
<feature type="binding site" evidence="2">
    <location>
        <position position="323"/>
    </location>
    <ligand>
        <name>substrate</name>
    </ligand>
</feature>